<organism evidence="2">
    <name type="scientific">Capitella teleta</name>
    <name type="common">Polychaete worm</name>
    <dbReference type="NCBI Taxonomy" id="283909"/>
    <lineage>
        <taxon>Eukaryota</taxon>
        <taxon>Metazoa</taxon>
        <taxon>Spiralia</taxon>
        <taxon>Lophotrochozoa</taxon>
        <taxon>Annelida</taxon>
        <taxon>Polychaeta</taxon>
        <taxon>Sedentaria</taxon>
        <taxon>Scolecida</taxon>
        <taxon>Capitellidae</taxon>
        <taxon>Capitella</taxon>
    </lineage>
</organism>
<dbReference type="HOGENOM" id="CLU_655947_0_0_1"/>
<dbReference type="FunFam" id="1.10.750.20:FF:000001">
    <property type="entry name" value="Ankyrin repeat and SOCS box containing 1"/>
    <property type="match status" value="1"/>
</dbReference>
<dbReference type="GO" id="GO:0035556">
    <property type="term" value="P:intracellular signal transduction"/>
    <property type="evidence" value="ECO:0007669"/>
    <property type="project" value="InterPro"/>
</dbReference>
<name>R7VJB5_CAPTE</name>
<dbReference type="Gene3D" id="1.10.750.20">
    <property type="entry name" value="SOCS box"/>
    <property type="match status" value="1"/>
</dbReference>
<dbReference type="OrthoDB" id="538223at2759"/>
<dbReference type="SMART" id="SM00969">
    <property type="entry name" value="SOCS_box"/>
    <property type="match status" value="1"/>
</dbReference>
<dbReference type="Pfam" id="PF07525">
    <property type="entry name" value="SOCS_box"/>
    <property type="match status" value="1"/>
</dbReference>
<evidence type="ECO:0000313" key="2">
    <source>
        <dbReference type="EMBL" id="ELU16441.1"/>
    </source>
</evidence>
<evidence type="ECO:0000313" key="3">
    <source>
        <dbReference type="EnsemblMetazoa" id="CapteP213666"/>
    </source>
</evidence>
<dbReference type="OMA" id="CVQYHRY"/>
<dbReference type="Gene3D" id="2.130.10.10">
    <property type="entry name" value="YVTN repeat-like/Quinoprotein amine dehydrogenase"/>
    <property type="match status" value="1"/>
</dbReference>
<dbReference type="Proteomes" id="UP000014760">
    <property type="component" value="Unassembled WGS sequence"/>
</dbReference>
<gene>
    <name evidence="2" type="ORF">CAPTEDRAFT_213666</name>
</gene>
<dbReference type="InterPro" id="IPR036036">
    <property type="entry name" value="SOCS_box-like_dom_sf"/>
</dbReference>
<dbReference type="InterPro" id="IPR011044">
    <property type="entry name" value="Quino_amine_DH_bsu"/>
</dbReference>
<feature type="domain" description="SOCS box" evidence="1">
    <location>
        <begin position="379"/>
        <end position="417"/>
    </location>
</feature>
<dbReference type="PROSITE" id="PS50225">
    <property type="entry name" value="SOCS"/>
    <property type="match status" value="1"/>
</dbReference>
<dbReference type="InterPro" id="IPR015943">
    <property type="entry name" value="WD40/YVTN_repeat-like_dom_sf"/>
</dbReference>
<dbReference type="AlphaFoldDB" id="R7VJB5"/>
<dbReference type="SMART" id="SM00253">
    <property type="entry name" value="SOCS"/>
    <property type="match status" value="1"/>
</dbReference>
<evidence type="ECO:0000259" key="1">
    <source>
        <dbReference type="PROSITE" id="PS50225"/>
    </source>
</evidence>
<proteinExistence type="predicted"/>
<sequence length="418" mass="47247">MGGLLATDSEDLPAERNAKPWARVGTTHFTNWTKTASILWNFDPNINYSFFREPRLQPWCLGNRHFTVEILETNNGLYGTNLEVTQRRQRSSNSTQHKVHLPLTLHTAPPPFKDLRASGLKPLQVVGSRGDLAVLQVVRPGEFMQFLVVNLRTGDYVGRHVEPLRGDPYLCEVILSPDCKKFILKPNSIFLSDFMGETADTVPCEMKLVSIEDGQCVVDRVFMEEGCVHYVVSFDPRYGHSRAAVGNYDGGKTVCIFDLQQNELAAESDPRQPAQTSRNLVFSPNGQYLASLVFTASYQAGLHSFPKVNIYETEHLFLLQRISCAKMFCVALIPAVLFPLFSECGTRLAVAYGRNIDIMGSVFGQELAFVEIYRVPVKHSLQSLCRVAVRRAVSRENVLQLPIPRRIKDYLLYRPRYQ</sequence>
<dbReference type="SUPFAM" id="SSF50969">
    <property type="entry name" value="YVTN repeat-like/Quinoprotein amine dehydrogenase"/>
    <property type="match status" value="1"/>
</dbReference>
<reference evidence="2 4" key="2">
    <citation type="journal article" date="2013" name="Nature">
        <title>Insights into bilaterian evolution from three spiralian genomes.</title>
        <authorList>
            <person name="Simakov O."/>
            <person name="Marletaz F."/>
            <person name="Cho S.J."/>
            <person name="Edsinger-Gonzales E."/>
            <person name="Havlak P."/>
            <person name="Hellsten U."/>
            <person name="Kuo D.H."/>
            <person name="Larsson T."/>
            <person name="Lv J."/>
            <person name="Arendt D."/>
            <person name="Savage R."/>
            <person name="Osoegawa K."/>
            <person name="de Jong P."/>
            <person name="Grimwood J."/>
            <person name="Chapman J.A."/>
            <person name="Shapiro H."/>
            <person name="Aerts A."/>
            <person name="Otillar R.P."/>
            <person name="Terry A.Y."/>
            <person name="Boore J.L."/>
            <person name="Grigoriev I.V."/>
            <person name="Lindberg D.R."/>
            <person name="Seaver E.C."/>
            <person name="Weisblat D.A."/>
            <person name="Putnam N.H."/>
            <person name="Rokhsar D.S."/>
        </authorList>
    </citation>
    <scope>NUCLEOTIDE SEQUENCE</scope>
    <source>
        <strain evidence="2 4">I ESC-2004</strain>
    </source>
</reference>
<dbReference type="EnsemblMetazoa" id="CapteT213666">
    <property type="protein sequence ID" value="CapteP213666"/>
    <property type="gene ID" value="CapteG213666"/>
</dbReference>
<accession>R7VJB5</accession>
<dbReference type="CDD" id="cd03587">
    <property type="entry name" value="SOCS"/>
    <property type="match status" value="1"/>
</dbReference>
<dbReference type="InterPro" id="IPR001496">
    <property type="entry name" value="SOCS_box"/>
</dbReference>
<protein>
    <recommendedName>
        <fullName evidence="1">SOCS box domain-containing protein</fullName>
    </recommendedName>
</protein>
<evidence type="ECO:0000313" key="4">
    <source>
        <dbReference type="Proteomes" id="UP000014760"/>
    </source>
</evidence>
<dbReference type="EMBL" id="KB293180">
    <property type="protein sequence ID" value="ELU16441.1"/>
    <property type="molecule type" value="Genomic_DNA"/>
</dbReference>
<dbReference type="SUPFAM" id="SSF158235">
    <property type="entry name" value="SOCS box-like"/>
    <property type="match status" value="1"/>
</dbReference>
<reference evidence="4" key="1">
    <citation type="submission" date="2012-12" db="EMBL/GenBank/DDBJ databases">
        <authorList>
            <person name="Hellsten U."/>
            <person name="Grimwood J."/>
            <person name="Chapman J.A."/>
            <person name="Shapiro H."/>
            <person name="Aerts A."/>
            <person name="Otillar R.P."/>
            <person name="Terry A.Y."/>
            <person name="Boore J.L."/>
            <person name="Simakov O."/>
            <person name="Marletaz F."/>
            <person name="Cho S.-J."/>
            <person name="Edsinger-Gonzales E."/>
            <person name="Havlak P."/>
            <person name="Kuo D.-H."/>
            <person name="Larsson T."/>
            <person name="Lv J."/>
            <person name="Arendt D."/>
            <person name="Savage R."/>
            <person name="Osoegawa K."/>
            <person name="de Jong P."/>
            <person name="Lindberg D.R."/>
            <person name="Seaver E.C."/>
            <person name="Weisblat D.A."/>
            <person name="Putnam N.H."/>
            <person name="Grigoriev I.V."/>
            <person name="Rokhsar D.S."/>
        </authorList>
    </citation>
    <scope>NUCLEOTIDE SEQUENCE</scope>
    <source>
        <strain evidence="4">I ESC-2004</strain>
    </source>
</reference>
<reference evidence="3" key="3">
    <citation type="submission" date="2015-06" db="UniProtKB">
        <authorList>
            <consortium name="EnsemblMetazoa"/>
        </authorList>
    </citation>
    <scope>IDENTIFICATION</scope>
</reference>
<dbReference type="EMBL" id="AMQN01000629">
    <property type="status" value="NOT_ANNOTATED_CDS"/>
    <property type="molecule type" value="Genomic_DNA"/>
</dbReference>
<keyword evidence="4" id="KW-1185">Reference proteome</keyword>